<comment type="caution">
    <text evidence="8">The sequence shown here is derived from an EMBL/GenBank/DDBJ whole genome shotgun (WGS) entry which is preliminary data.</text>
</comment>
<name>A0AAJ0BA56_9PEZI</name>
<evidence type="ECO:0000313" key="8">
    <source>
        <dbReference type="EMBL" id="KAK1753559.1"/>
    </source>
</evidence>
<evidence type="ECO:0000259" key="7">
    <source>
        <dbReference type="Pfam" id="PF00324"/>
    </source>
</evidence>
<dbReference type="Pfam" id="PF00324">
    <property type="entry name" value="AA_permease"/>
    <property type="match status" value="1"/>
</dbReference>
<feature type="transmembrane region" description="Helical" evidence="6">
    <location>
        <begin position="95"/>
        <end position="113"/>
    </location>
</feature>
<evidence type="ECO:0000256" key="2">
    <source>
        <dbReference type="ARBA" id="ARBA00022448"/>
    </source>
</evidence>
<keyword evidence="5 6" id="KW-0472">Membrane</keyword>
<organism evidence="8 9">
    <name type="scientific">Echria macrotheca</name>
    <dbReference type="NCBI Taxonomy" id="438768"/>
    <lineage>
        <taxon>Eukaryota</taxon>
        <taxon>Fungi</taxon>
        <taxon>Dikarya</taxon>
        <taxon>Ascomycota</taxon>
        <taxon>Pezizomycotina</taxon>
        <taxon>Sordariomycetes</taxon>
        <taxon>Sordariomycetidae</taxon>
        <taxon>Sordariales</taxon>
        <taxon>Schizotheciaceae</taxon>
        <taxon>Echria</taxon>
    </lineage>
</organism>
<feature type="transmembrane region" description="Helical" evidence="6">
    <location>
        <begin position="306"/>
        <end position="326"/>
    </location>
</feature>
<feature type="transmembrane region" description="Helical" evidence="6">
    <location>
        <begin position="161"/>
        <end position="182"/>
    </location>
</feature>
<dbReference type="GO" id="GO:0055085">
    <property type="term" value="P:transmembrane transport"/>
    <property type="evidence" value="ECO:0007669"/>
    <property type="project" value="InterPro"/>
</dbReference>
<evidence type="ECO:0000256" key="3">
    <source>
        <dbReference type="ARBA" id="ARBA00022692"/>
    </source>
</evidence>
<protein>
    <submittedName>
        <fullName evidence="8">Amino acid permease-domain-containing protein</fullName>
    </submittedName>
</protein>
<dbReference type="GO" id="GO:0016020">
    <property type="term" value="C:membrane"/>
    <property type="evidence" value="ECO:0007669"/>
    <property type="project" value="UniProtKB-SubCell"/>
</dbReference>
<evidence type="ECO:0000256" key="1">
    <source>
        <dbReference type="ARBA" id="ARBA00004141"/>
    </source>
</evidence>
<proteinExistence type="predicted"/>
<dbReference type="EMBL" id="MU839837">
    <property type="protein sequence ID" value="KAK1753559.1"/>
    <property type="molecule type" value="Genomic_DNA"/>
</dbReference>
<feature type="domain" description="Amino acid permease/ SLC12A" evidence="7">
    <location>
        <begin position="23"/>
        <end position="421"/>
    </location>
</feature>
<keyword evidence="2" id="KW-0813">Transport</keyword>
<dbReference type="AlphaFoldDB" id="A0AAJ0BA56"/>
<gene>
    <name evidence="8" type="ORF">QBC47DRAFT_386736</name>
</gene>
<comment type="subcellular location">
    <subcellularLocation>
        <location evidence="1">Membrane</location>
        <topology evidence="1">Multi-pass membrane protein</topology>
    </subcellularLocation>
</comment>
<feature type="transmembrane region" description="Helical" evidence="6">
    <location>
        <begin position="52"/>
        <end position="75"/>
    </location>
</feature>
<dbReference type="Gene3D" id="1.20.1740.10">
    <property type="entry name" value="Amino acid/polyamine transporter I"/>
    <property type="match status" value="1"/>
</dbReference>
<accession>A0AAJ0BA56</accession>
<dbReference type="PANTHER" id="PTHR43495">
    <property type="entry name" value="GABA PERMEASE"/>
    <property type="match status" value="1"/>
</dbReference>
<keyword evidence="3 6" id="KW-0812">Transmembrane</keyword>
<sequence>MDRMEADEDAPAELRKSLNGVQIFFIVISSVIGTGIFSGNGDALAASGPVGLLLDVLALGCIAVCVGETVSEFVQLWGVPNAVYEYVAAFVDEDVAWAVAILYWYSFASAAAVQMLSAAKLMLYWQPENWLPPLIFFGLVPWALFILNMAGVQIYAWTETFLGALKAVLLFGVTCVLFDISAKGDLGNKSLMLDGLQYDPSKYMNQAHAFFYGIPSVAYGFVGIETSVIAAFESRSSRSMAIPSRLVHWYTFVFYLLCTLGHALTVKWTDVHLTGALDDLVNPKSNSPTIIAIFNSPRLGSTSLPGFVNGCLIMSVVSAAATSLYISSRTLYGLVYSLQGSNWVSRRLKTLGTIWRSTHVPSKALLATVLLFYWLPWLYLIPHNKITVEDVLDMLDTTSSASCVITWAFLCLAFIRYQKWTHKCRNALADSKNGDLRRYIRGTQAYEKCPDRHVWNVGMSFQPGLAWVGFLGCILVAVSASAPWWSTPATPVEVVSAYGPVSWAFGLLGIWNDC</sequence>
<dbReference type="PIRSF" id="PIRSF006060">
    <property type="entry name" value="AA_transporter"/>
    <property type="match status" value="1"/>
</dbReference>
<dbReference type="InterPro" id="IPR004841">
    <property type="entry name" value="AA-permease/SLC12A_dom"/>
</dbReference>
<dbReference type="PANTHER" id="PTHR43495:SF5">
    <property type="entry name" value="GAMMA-AMINOBUTYRIC ACID PERMEASE"/>
    <property type="match status" value="1"/>
</dbReference>
<evidence type="ECO:0000256" key="4">
    <source>
        <dbReference type="ARBA" id="ARBA00022989"/>
    </source>
</evidence>
<dbReference type="Proteomes" id="UP001239445">
    <property type="component" value="Unassembled WGS sequence"/>
</dbReference>
<feature type="transmembrane region" description="Helical" evidence="6">
    <location>
        <begin position="465"/>
        <end position="485"/>
    </location>
</feature>
<evidence type="ECO:0000256" key="5">
    <source>
        <dbReference type="ARBA" id="ARBA00023136"/>
    </source>
</evidence>
<feature type="transmembrane region" description="Helical" evidence="6">
    <location>
        <begin position="134"/>
        <end position="155"/>
    </location>
</feature>
<feature type="transmembrane region" description="Helical" evidence="6">
    <location>
        <begin position="394"/>
        <end position="415"/>
    </location>
</feature>
<feature type="transmembrane region" description="Helical" evidence="6">
    <location>
        <begin position="20"/>
        <end position="40"/>
    </location>
</feature>
<feature type="transmembrane region" description="Helical" evidence="6">
    <location>
        <begin position="246"/>
        <end position="264"/>
    </location>
</feature>
<reference evidence="8" key="1">
    <citation type="submission" date="2023-06" db="EMBL/GenBank/DDBJ databases">
        <title>Genome-scale phylogeny and comparative genomics of the fungal order Sordariales.</title>
        <authorList>
            <consortium name="Lawrence Berkeley National Laboratory"/>
            <person name="Hensen N."/>
            <person name="Bonometti L."/>
            <person name="Westerberg I."/>
            <person name="Brannstrom I.O."/>
            <person name="Guillou S."/>
            <person name="Cros-Aarteil S."/>
            <person name="Calhoun S."/>
            <person name="Haridas S."/>
            <person name="Kuo A."/>
            <person name="Mondo S."/>
            <person name="Pangilinan J."/>
            <person name="Riley R."/>
            <person name="Labutti K."/>
            <person name="Andreopoulos B."/>
            <person name="Lipzen A."/>
            <person name="Chen C."/>
            <person name="Yanf M."/>
            <person name="Daum C."/>
            <person name="Ng V."/>
            <person name="Clum A."/>
            <person name="Steindorff A."/>
            <person name="Ohm R."/>
            <person name="Martin F."/>
            <person name="Silar P."/>
            <person name="Natvig D."/>
            <person name="Lalanne C."/>
            <person name="Gautier V."/>
            <person name="Ament-Velasquez S.L."/>
            <person name="Kruys A."/>
            <person name="Hutchinson M.I."/>
            <person name="Powell A.J."/>
            <person name="Barry K."/>
            <person name="Miller A.N."/>
            <person name="Grigoriev I.V."/>
            <person name="Debuchy R."/>
            <person name="Gladieux P."/>
            <person name="Thoren M.H."/>
            <person name="Johannesson H."/>
        </authorList>
    </citation>
    <scope>NUCLEOTIDE SEQUENCE</scope>
    <source>
        <strain evidence="8">PSN4</strain>
    </source>
</reference>
<keyword evidence="9" id="KW-1185">Reference proteome</keyword>
<evidence type="ECO:0000313" key="9">
    <source>
        <dbReference type="Proteomes" id="UP001239445"/>
    </source>
</evidence>
<feature type="transmembrane region" description="Helical" evidence="6">
    <location>
        <begin position="364"/>
        <end position="382"/>
    </location>
</feature>
<keyword evidence="4 6" id="KW-1133">Transmembrane helix</keyword>
<evidence type="ECO:0000256" key="6">
    <source>
        <dbReference type="SAM" id="Phobius"/>
    </source>
</evidence>